<evidence type="ECO:0000313" key="3">
    <source>
        <dbReference type="Proteomes" id="UP000002572"/>
    </source>
</evidence>
<dbReference type="PROSITE" id="PS51832">
    <property type="entry name" value="HD_GYP"/>
    <property type="match status" value="1"/>
</dbReference>
<dbReference type="RefSeq" id="WP_013505681.1">
    <property type="nucleotide sequence ID" value="NC_014836.1"/>
</dbReference>
<dbReference type="STRING" id="653733.Selin_1065"/>
<evidence type="ECO:0000259" key="1">
    <source>
        <dbReference type="PROSITE" id="PS51832"/>
    </source>
</evidence>
<dbReference type="InParanoid" id="E6W3K7"/>
<feature type="domain" description="HD-GYP" evidence="1">
    <location>
        <begin position="129"/>
        <end position="341"/>
    </location>
</feature>
<dbReference type="CDD" id="cd00077">
    <property type="entry name" value="HDc"/>
    <property type="match status" value="1"/>
</dbReference>
<dbReference type="PANTHER" id="PTHR43155">
    <property type="entry name" value="CYCLIC DI-GMP PHOSPHODIESTERASE PA4108-RELATED"/>
    <property type="match status" value="1"/>
</dbReference>
<protein>
    <submittedName>
        <fullName evidence="2">Metal-dependent phosphohydrolase HD sub domain</fullName>
    </submittedName>
</protein>
<gene>
    <name evidence="2" type="ordered locus">Selin_1065</name>
</gene>
<dbReference type="Gene3D" id="1.10.3210.10">
    <property type="entry name" value="Hypothetical protein af1432"/>
    <property type="match status" value="1"/>
</dbReference>
<dbReference type="InterPro" id="IPR037522">
    <property type="entry name" value="HD_GYP_dom"/>
</dbReference>
<dbReference type="GO" id="GO:0016787">
    <property type="term" value="F:hydrolase activity"/>
    <property type="evidence" value="ECO:0007669"/>
    <property type="project" value="UniProtKB-KW"/>
</dbReference>
<dbReference type="InterPro" id="IPR003607">
    <property type="entry name" value="HD/PDEase_dom"/>
</dbReference>
<dbReference type="HOGENOM" id="CLU_000445_92_1_0"/>
<dbReference type="EMBL" id="CP002432">
    <property type="protein sequence ID" value="ADU65800.1"/>
    <property type="molecule type" value="Genomic_DNA"/>
</dbReference>
<dbReference type="Pfam" id="PF13487">
    <property type="entry name" value="HD_5"/>
    <property type="match status" value="1"/>
</dbReference>
<dbReference type="eggNOG" id="COG2206">
    <property type="taxonomic scope" value="Bacteria"/>
</dbReference>
<dbReference type="PANTHER" id="PTHR43155:SF2">
    <property type="entry name" value="CYCLIC DI-GMP PHOSPHODIESTERASE PA4108"/>
    <property type="match status" value="1"/>
</dbReference>
<keyword evidence="3" id="KW-1185">Reference proteome</keyword>
<accession>E6W3K7</accession>
<dbReference type="SMART" id="SM00471">
    <property type="entry name" value="HDc"/>
    <property type="match status" value="1"/>
</dbReference>
<dbReference type="KEGG" id="din:Selin_1065"/>
<proteinExistence type="predicted"/>
<dbReference type="SUPFAM" id="SSF109604">
    <property type="entry name" value="HD-domain/PDEase-like"/>
    <property type="match status" value="1"/>
</dbReference>
<dbReference type="OrthoDB" id="9776250at2"/>
<keyword evidence="2" id="KW-0378">Hydrolase</keyword>
<dbReference type="Proteomes" id="UP000002572">
    <property type="component" value="Chromosome"/>
</dbReference>
<evidence type="ECO:0000313" key="2">
    <source>
        <dbReference type="EMBL" id="ADU65800.1"/>
    </source>
</evidence>
<name>E6W3K7_DESIS</name>
<sequence length="408" mass="46010">MRIIPADKLEVGMVMGEQIEVAGQIMLARGAVLTQPYIDKLRHMGLSNVTIDDSLSQDIEMESTIDQETHRKGTKVVRQAFQDTQEVLESIREEVQGEAEAALDNSKFTSFIKNSPAFNAVIDYTRELLEKIINSSGGIALNSIKQHDAQTFQHSIDVTAMALTLGRELKLPDRHLEDLAFGTILHDIGKIMIPRKILDSPLSSLSRQEIALLKTHSLLGRRMLLNNSRISQRIRSVTVVTQHHEYHDGSGFPYGLKGSQEPWSVNDTKHLSGISHLAEITNIVNTFDNLTSDSQHRPALSYIDAAYIMTNRFYNRFHPAYLDAFLRILNIFPPGANIQIPHGEYQGYLGTVVKSNSEDRFSPVIRLFFDANREKLAEPINIDLSTNDSIQLKRRSVEELKSMEIHLL</sequence>
<reference evidence="2 3" key="1">
    <citation type="submission" date="2010-12" db="EMBL/GenBank/DDBJ databases">
        <title>Complete sequence of Desulfurispirillum indicum S5.</title>
        <authorList>
            <consortium name="US DOE Joint Genome Institute"/>
            <person name="Lucas S."/>
            <person name="Copeland A."/>
            <person name="Lapidus A."/>
            <person name="Cheng J.-F."/>
            <person name="Goodwin L."/>
            <person name="Pitluck S."/>
            <person name="Chertkov O."/>
            <person name="Held B."/>
            <person name="Detter J.C."/>
            <person name="Han C."/>
            <person name="Tapia R."/>
            <person name="Land M."/>
            <person name="Hauser L."/>
            <person name="Kyrpides N."/>
            <person name="Ivanova N."/>
            <person name="Mikhailova N."/>
            <person name="Haggblom M."/>
            <person name="Rauschenbach I."/>
            <person name="Bini E."/>
            <person name="Woyke T."/>
        </authorList>
    </citation>
    <scope>NUCLEOTIDE SEQUENCE [LARGE SCALE GENOMIC DNA]</scope>
    <source>
        <strain evidence="3">ATCC BAA-1389 / DSM 22839 / S5</strain>
    </source>
</reference>
<organism evidence="2 3">
    <name type="scientific">Desulfurispirillum indicum (strain ATCC BAA-1389 / DSM 22839 / S5)</name>
    <dbReference type="NCBI Taxonomy" id="653733"/>
    <lineage>
        <taxon>Bacteria</taxon>
        <taxon>Pseudomonadati</taxon>
        <taxon>Chrysiogenota</taxon>
        <taxon>Chrysiogenia</taxon>
        <taxon>Chrysiogenales</taxon>
        <taxon>Chrysiogenaceae</taxon>
        <taxon>Desulfurispirillum</taxon>
    </lineage>
</organism>
<dbReference type="AlphaFoldDB" id="E6W3K7"/>